<dbReference type="Proteomes" id="UP001307889">
    <property type="component" value="Chromosome 1"/>
</dbReference>
<organism evidence="2 3">
    <name type="scientific">Nesidiocoris tenuis</name>
    <dbReference type="NCBI Taxonomy" id="355587"/>
    <lineage>
        <taxon>Eukaryota</taxon>
        <taxon>Metazoa</taxon>
        <taxon>Ecdysozoa</taxon>
        <taxon>Arthropoda</taxon>
        <taxon>Hexapoda</taxon>
        <taxon>Insecta</taxon>
        <taxon>Pterygota</taxon>
        <taxon>Neoptera</taxon>
        <taxon>Paraneoptera</taxon>
        <taxon>Hemiptera</taxon>
        <taxon>Heteroptera</taxon>
        <taxon>Panheteroptera</taxon>
        <taxon>Cimicomorpha</taxon>
        <taxon>Miridae</taxon>
        <taxon>Dicyphina</taxon>
        <taxon>Nesidiocoris</taxon>
    </lineage>
</organism>
<dbReference type="EMBL" id="AP028909">
    <property type="protein sequence ID" value="BES88782.1"/>
    <property type="molecule type" value="Genomic_DNA"/>
</dbReference>
<proteinExistence type="predicted"/>
<evidence type="ECO:0008006" key="4">
    <source>
        <dbReference type="Google" id="ProtNLM"/>
    </source>
</evidence>
<evidence type="ECO:0000256" key="1">
    <source>
        <dbReference type="SAM" id="MobiDB-lite"/>
    </source>
</evidence>
<evidence type="ECO:0000313" key="3">
    <source>
        <dbReference type="Proteomes" id="UP001307889"/>
    </source>
</evidence>
<sequence>MSKSIVQQEQVTAMRDGDATCEGPGSWQSHLEEGGSIPAQLTAAPPPGAAAETARTGSQTFTSLVRLLPPLHQSLRPLTHPYFTPEPPTPSPYPIP</sequence>
<feature type="region of interest" description="Disordered" evidence="1">
    <location>
        <begin position="1"/>
        <end position="55"/>
    </location>
</feature>
<name>A0ABN7A8Z7_9HEMI</name>
<feature type="compositionally biased region" description="Low complexity" evidence="1">
    <location>
        <begin position="38"/>
        <end position="55"/>
    </location>
</feature>
<feature type="compositionally biased region" description="Pro residues" evidence="1">
    <location>
        <begin position="84"/>
        <end position="96"/>
    </location>
</feature>
<accession>A0ABN7A8Z7</accession>
<reference evidence="2 3" key="1">
    <citation type="submission" date="2023-09" db="EMBL/GenBank/DDBJ databases">
        <title>Nesidiocoris tenuis whole genome shotgun sequence.</title>
        <authorList>
            <person name="Shibata T."/>
            <person name="Shimoda M."/>
            <person name="Kobayashi T."/>
            <person name="Uehara T."/>
        </authorList>
    </citation>
    <scope>NUCLEOTIDE SEQUENCE [LARGE SCALE GENOMIC DNA]</scope>
    <source>
        <strain evidence="2 3">Japan</strain>
    </source>
</reference>
<evidence type="ECO:0000313" key="2">
    <source>
        <dbReference type="EMBL" id="BES88782.1"/>
    </source>
</evidence>
<feature type="compositionally biased region" description="Polar residues" evidence="1">
    <location>
        <begin position="1"/>
        <end position="11"/>
    </location>
</feature>
<feature type="region of interest" description="Disordered" evidence="1">
    <location>
        <begin position="76"/>
        <end position="96"/>
    </location>
</feature>
<protein>
    <recommendedName>
        <fullName evidence="4">CTNNB1 binding N-teminal domain-containing protein</fullName>
    </recommendedName>
</protein>
<gene>
    <name evidence="2" type="ORF">NTJ_01589</name>
</gene>
<keyword evidence="3" id="KW-1185">Reference proteome</keyword>